<reference evidence="1 2" key="1">
    <citation type="submission" date="2024-09" db="EMBL/GenBank/DDBJ databases">
        <title>Laminarin stimulates single cell rates of sulfate reduction while oxygen inhibits transcriptomic activity in coastal marine sediment.</title>
        <authorList>
            <person name="Lindsay M."/>
            <person name="Orcutt B."/>
            <person name="Emerson D."/>
            <person name="Stepanauskas R."/>
            <person name="D'Angelo T."/>
        </authorList>
    </citation>
    <scope>NUCLEOTIDE SEQUENCE [LARGE SCALE GENOMIC DNA]</scope>
    <source>
        <strain evidence="1">SAG AM-311-K15</strain>
    </source>
</reference>
<proteinExistence type="predicted"/>
<dbReference type="Proteomes" id="UP001594351">
    <property type="component" value="Unassembled WGS sequence"/>
</dbReference>
<keyword evidence="2" id="KW-1185">Reference proteome</keyword>
<gene>
    <name evidence="1" type="ORF">ACFL27_22740</name>
</gene>
<comment type="caution">
    <text evidence="1">The sequence shown here is derived from an EMBL/GenBank/DDBJ whole genome shotgun (WGS) entry which is preliminary data.</text>
</comment>
<evidence type="ECO:0000313" key="1">
    <source>
        <dbReference type="EMBL" id="MFC1853025.1"/>
    </source>
</evidence>
<accession>A0ABV6Z3J9</accession>
<dbReference type="EMBL" id="JBHPBY010000406">
    <property type="protein sequence ID" value="MFC1853025.1"/>
    <property type="molecule type" value="Genomic_DNA"/>
</dbReference>
<protein>
    <recommendedName>
        <fullName evidence="3">JAB domain-containing protein</fullName>
    </recommendedName>
</protein>
<name>A0ABV6Z3J9_UNCC1</name>
<evidence type="ECO:0008006" key="3">
    <source>
        <dbReference type="Google" id="ProtNLM"/>
    </source>
</evidence>
<evidence type="ECO:0000313" key="2">
    <source>
        <dbReference type="Proteomes" id="UP001594351"/>
    </source>
</evidence>
<organism evidence="1 2">
    <name type="scientific">candidate division CSSED10-310 bacterium</name>
    <dbReference type="NCBI Taxonomy" id="2855610"/>
    <lineage>
        <taxon>Bacteria</taxon>
        <taxon>Bacteria division CSSED10-310</taxon>
    </lineage>
</organism>
<dbReference type="SUPFAM" id="SSF102712">
    <property type="entry name" value="JAB1/MPN domain"/>
    <property type="match status" value="1"/>
</dbReference>
<sequence>MTYLSSRRLNGKSRTLYLAVLFFFALTDYVSSHEYSSGYDFTASHRVAPTQDIIVQDYFYNLWKNSGFGFMDFERSAFLLYDESGFAFFKWGAVVNHRRRQMYIGCIPENAIAIVHTHPNIGVSVPSWIDKKTGTAHNLMMYVLSRDGVWKYNPATKKITHDEGRSYWKLIKIRRMREYGPKWNLITSSRVFYSKVKNRIKRLIVSD</sequence>